<accession>A0AA38GFS8</accession>
<organism evidence="1 2">
    <name type="scientific">Taxus chinensis</name>
    <name type="common">Chinese yew</name>
    <name type="synonym">Taxus wallichiana var. chinensis</name>
    <dbReference type="NCBI Taxonomy" id="29808"/>
    <lineage>
        <taxon>Eukaryota</taxon>
        <taxon>Viridiplantae</taxon>
        <taxon>Streptophyta</taxon>
        <taxon>Embryophyta</taxon>
        <taxon>Tracheophyta</taxon>
        <taxon>Spermatophyta</taxon>
        <taxon>Pinopsida</taxon>
        <taxon>Pinidae</taxon>
        <taxon>Conifers II</taxon>
        <taxon>Cupressales</taxon>
        <taxon>Taxaceae</taxon>
        <taxon>Taxus</taxon>
    </lineage>
</organism>
<name>A0AA38GFS8_TAXCH</name>
<sequence>TGIVDKRLILVCLKVSVDSTRNCPYNARGWHGNVSETLMKDPVCFQDGPGDFGGSVHFQGDSSSVLGSD</sequence>
<reference evidence="1 2" key="1">
    <citation type="journal article" date="2021" name="Nat. Plants">
        <title>The Taxus genome provides insights into paclitaxel biosynthesis.</title>
        <authorList>
            <person name="Xiong X."/>
            <person name="Gou J."/>
            <person name="Liao Q."/>
            <person name="Li Y."/>
            <person name="Zhou Q."/>
            <person name="Bi G."/>
            <person name="Li C."/>
            <person name="Du R."/>
            <person name="Wang X."/>
            <person name="Sun T."/>
            <person name="Guo L."/>
            <person name="Liang H."/>
            <person name="Lu P."/>
            <person name="Wu Y."/>
            <person name="Zhang Z."/>
            <person name="Ro D.K."/>
            <person name="Shang Y."/>
            <person name="Huang S."/>
            <person name="Yan J."/>
        </authorList>
    </citation>
    <scope>NUCLEOTIDE SEQUENCE [LARGE SCALE GENOMIC DNA]</scope>
    <source>
        <strain evidence="1">Ta-2019</strain>
    </source>
</reference>
<dbReference type="AlphaFoldDB" id="A0AA38GFS8"/>
<feature type="non-terminal residue" evidence="1">
    <location>
        <position position="69"/>
    </location>
</feature>
<gene>
    <name evidence="1" type="ORF">KI387_015572</name>
</gene>
<keyword evidence="2" id="KW-1185">Reference proteome</keyword>
<evidence type="ECO:0000313" key="1">
    <source>
        <dbReference type="EMBL" id="KAH9320933.1"/>
    </source>
</evidence>
<protein>
    <submittedName>
        <fullName evidence="1">Uncharacterized protein</fullName>
    </submittedName>
</protein>
<evidence type="ECO:0000313" key="2">
    <source>
        <dbReference type="Proteomes" id="UP000824469"/>
    </source>
</evidence>
<comment type="caution">
    <text evidence="1">The sequence shown here is derived from an EMBL/GenBank/DDBJ whole genome shotgun (WGS) entry which is preliminary data.</text>
</comment>
<proteinExistence type="predicted"/>
<dbReference type="EMBL" id="JAHRHJ020000003">
    <property type="protein sequence ID" value="KAH9320933.1"/>
    <property type="molecule type" value="Genomic_DNA"/>
</dbReference>
<dbReference type="Proteomes" id="UP000824469">
    <property type="component" value="Unassembled WGS sequence"/>
</dbReference>